<reference evidence="8" key="2">
    <citation type="submission" date="2021-04" db="EMBL/GenBank/DDBJ databases">
        <authorList>
            <person name="Gilroy R."/>
        </authorList>
    </citation>
    <scope>NUCLEOTIDE SEQUENCE</scope>
    <source>
        <strain evidence="8">ChiBcec1-1093</strain>
    </source>
</reference>
<reference evidence="8" key="1">
    <citation type="journal article" date="2021" name="PeerJ">
        <title>Extensive microbial diversity within the chicken gut microbiome revealed by metagenomics and culture.</title>
        <authorList>
            <person name="Gilroy R."/>
            <person name="Ravi A."/>
            <person name="Getino M."/>
            <person name="Pursley I."/>
            <person name="Horton D.L."/>
            <person name="Alikhan N.F."/>
            <person name="Baker D."/>
            <person name="Gharbi K."/>
            <person name="Hall N."/>
            <person name="Watson M."/>
            <person name="Adriaenssens E.M."/>
            <person name="Foster-Nyarko E."/>
            <person name="Jarju S."/>
            <person name="Secka A."/>
            <person name="Antonio M."/>
            <person name="Oren A."/>
            <person name="Chaudhuri R.R."/>
            <person name="La Ragione R."/>
            <person name="Hildebrand F."/>
            <person name="Pallen M.J."/>
        </authorList>
    </citation>
    <scope>NUCLEOTIDE SEQUENCE</scope>
    <source>
        <strain evidence="8">ChiBcec1-1093</strain>
    </source>
</reference>
<evidence type="ECO:0000313" key="9">
    <source>
        <dbReference type="Proteomes" id="UP000824101"/>
    </source>
</evidence>
<dbReference type="EMBL" id="DXBC01000148">
    <property type="protein sequence ID" value="HIZ79979.1"/>
    <property type="molecule type" value="Genomic_DNA"/>
</dbReference>
<feature type="transmembrane region" description="Helical" evidence="6">
    <location>
        <begin position="193"/>
        <end position="210"/>
    </location>
</feature>
<evidence type="ECO:0000256" key="2">
    <source>
        <dbReference type="ARBA" id="ARBA00022475"/>
    </source>
</evidence>
<feature type="domain" description="Type II secretion system protein GspF" evidence="7">
    <location>
        <begin position="72"/>
        <end position="202"/>
    </location>
</feature>
<name>A0A9D2GHX1_9FIRM</name>
<feature type="transmembrane region" description="Helical" evidence="6">
    <location>
        <begin position="36"/>
        <end position="54"/>
    </location>
</feature>
<evidence type="ECO:0000256" key="1">
    <source>
        <dbReference type="ARBA" id="ARBA00004651"/>
    </source>
</evidence>
<dbReference type="GO" id="GO:0005886">
    <property type="term" value="C:plasma membrane"/>
    <property type="evidence" value="ECO:0007669"/>
    <property type="project" value="UniProtKB-SubCell"/>
</dbReference>
<evidence type="ECO:0000313" key="8">
    <source>
        <dbReference type="EMBL" id="HIZ79979.1"/>
    </source>
</evidence>
<dbReference type="InterPro" id="IPR018076">
    <property type="entry name" value="T2SS_GspF_dom"/>
</dbReference>
<evidence type="ECO:0000256" key="6">
    <source>
        <dbReference type="SAM" id="Phobius"/>
    </source>
</evidence>
<dbReference type="PANTHER" id="PTHR35007">
    <property type="entry name" value="INTEGRAL MEMBRANE PROTEIN-RELATED"/>
    <property type="match status" value="1"/>
</dbReference>
<sequence>MNYEDYRLSLKEWAAGSIVGAGLAALTAYVFYRSLFAFLIFLPVGAFFPLLLKIRQKRKRLERLSAEFKEGIRVLSASLKAGYSVENAFRVSVEELAVLFGEDGLIVREFSYMVYQMGLNRPVEGLLADFGRRSGLEDVKNFSEIFQLAKRSGGHLGAIMDYTAGVIGDKMQVQEDIRTATASRRMEQRIMSCLPYAIVLYIDTASPGFFDVMYTTEAGRVIMTACLVCYAAAMILSWKILRIEV</sequence>
<protein>
    <submittedName>
        <fullName evidence="8">Type II secretion system F family protein</fullName>
    </submittedName>
</protein>
<comment type="subcellular location">
    <subcellularLocation>
        <location evidence="1">Cell membrane</location>
        <topology evidence="1">Multi-pass membrane protein</topology>
    </subcellularLocation>
</comment>
<keyword evidence="3 6" id="KW-0812">Transmembrane</keyword>
<keyword evidence="2" id="KW-1003">Cell membrane</keyword>
<organism evidence="8 9">
    <name type="scientific">Candidatus Lachnoclostridium stercorigallinarum</name>
    <dbReference type="NCBI Taxonomy" id="2838634"/>
    <lineage>
        <taxon>Bacteria</taxon>
        <taxon>Bacillati</taxon>
        <taxon>Bacillota</taxon>
        <taxon>Clostridia</taxon>
        <taxon>Lachnospirales</taxon>
        <taxon>Lachnospiraceae</taxon>
    </lineage>
</organism>
<dbReference type="Proteomes" id="UP000824101">
    <property type="component" value="Unassembled WGS sequence"/>
</dbReference>
<evidence type="ECO:0000256" key="5">
    <source>
        <dbReference type="ARBA" id="ARBA00023136"/>
    </source>
</evidence>
<evidence type="ECO:0000259" key="7">
    <source>
        <dbReference type="Pfam" id="PF00482"/>
    </source>
</evidence>
<evidence type="ECO:0000256" key="3">
    <source>
        <dbReference type="ARBA" id="ARBA00022692"/>
    </source>
</evidence>
<feature type="transmembrane region" description="Helical" evidence="6">
    <location>
        <begin position="222"/>
        <end position="241"/>
    </location>
</feature>
<dbReference type="Pfam" id="PF00482">
    <property type="entry name" value="T2SSF"/>
    <property type="match status" value="1"/>
</dbReference>
<dbReference type="AlphaFoldDB" id="A0A9D2GHX1"/>
<dbReference type="PANTHER" id="PTHR35007:SF1">
    <property type="entry name" value="PILUS ASSEMBLY PROTEIN"/>
    <property type="match status" value="1"/>
</dbReference>
<gene>
    <name evidence="8" type="ORF">IAA17_09365</name>
</gene>
<comment type="caution">
    <text evidence="8">The sequence shown here is derived from an EMBL/GenBank/DDBJ whole genome shotgun (WGS) entry which is preliminary data.</text>
</comment>
<evidence type="ECO:0000256" key="4">
    <source>
        <dbReference type="ARBA" id="ARBA00022989"/>
    </source>
</evidence>
<keyword evidence="5 6" id="KW-0472">Membrane</keyword>
<feature type="transmembrane region" description="Helical" evidence="6">
    <location>
        <begin position="12"/>
        <end position="30"/>
    </location>
</feature>
<keyword evidence="4 6" id="KW-1133">Transmembrane helix</keyword>
<accession>A0A9D2GHX1</accession>
<proteinExistence type="predicted"/>